<dbReference type="AlphaFoldDB" id="A0A0N4X420"/>
<dbReference type="WBParaSite" id="HPLM_0001911201-mRNA-1">
    <property type="protein sequence ID" value="HPLM_0001911201-mRNA-1"/>
    <property type="gene ID" value="HPLM_0001911201"/>
</dbReference>
<keyword evidence="2" id="KW-1185">Reference proteome</keyword>
<proteinExistence type="predicted"/>
<reference evidence="3" key="1">
    <citation type="submission" date="2017-02" db="UniProtKB">
        <authorList>
            <consortium name="WormBaseParasite"/>
        </authorList>
    </citation>
    <scope>IDENTIFICATION</scope>
</reference>
<evidence type="ECO:0000313" key="3">
    <source>
        <dbReference type="WBParaSite" id="HPLM_0001911201-mRNA-1"/>
    </source>
</evidence>
<organism evidence="3">
    <name type="scientific">Haemonchus placei</name>
    <name type="common">Barber's pole worm</name>
    <dbReference type="NCBI Taxonomy" id="6290"/>
    <lineage>
        <taxon>Eukaryota</taxon>
        <taxon>Metazoa</taxon>
        <taxon>Ecdysozoa</taxon>
        <taxon>Nematoda</taxon>
        <taxon>Chromadorea</taxon>
        <taxon>Rhabditida</taxon>
        <taxon>Rhabditina</taxon>
        <taxon>Rhabditomorpha</taxon>
        <taxon>Strongyloidea</taxon>
        <taxon>Trichostrongylidae</taxon>
        <taxon>Haemonchus</taxon>
    </lineage>
</organism>
<sequence>MCSAFCNAVSGSDTIRSCFLAITSLAWRRPTVPGVSSKNNCTSSSVKTASMFCVVVSILLLTEETEARTS</sequence>
<dbReference type="EMBL" id="UZAF01021045">
    <property type="protein sequence ID" value="VDO75085.1"/>
    <property type="molecule type" value="Genomic_DNA"/>
</dbReference>
<name>A0A0N4X420_HAEPC</name>
<evidence type="ECO:0000313" key="1">
    <source>
        <dbReference type="EMBL" id="VDO75085.1"/>
    </source>
</evidence>
<evidence type="ECO:0000313" key="2">
    <source>
        <dbReference type="Proteomes" id="UP000268014"/>
    </source>
</evidence>
<reference evidence="1 2" key="2">
    <citation type="submission" date="2018-11" db="EMBL/GenBank/DDBJ databases">
        <authorList>
            <consortium name="Pathogen Informatics"/>
        </authorList>
    </citation>
    <scope>NUCLEOTIDE SEQUENCE [LARGE SCALE GENOMIC DNA]</scope>
    <source>
        <strain evidence="1 2">MHpl1</strain>
    </source>
</reference>
<accession>A0A0N4X420</accession>
<dbReference type="Proteomes" id="UP000268014">
    <property type="component" value="Unassembled WGS sequence"/>
</dbReference>
<gene>
    <name evidence="1" type="ORF">HPLM_LOCUS19104</name>
</gene>
<protein>
    <submittedName>
        <fullName evidence="3">Secreted protein</fullName>
    </submittedName>
</protein>